<evidence type="ECO:0000256" key="6">
    <source>
        <dbReference type="ARBA" id="ARBA00022759"/>
    </source>
</evidence>
<dbReference type="Pfam" id="PF18766">
    <property type="entry name" value="SWI2_SNF2"/>
    <property type="match status" value="1"/>
</dbReference>
<keyword evidence="9 10" id="KW-0238">DNA-binding</keyword>
<accession>A0ABV4KF75</accession>
<keyword evidence="3" id="KW-0540">Nuclease</keyword>
<sequence length="1062" mass="122122">MKFTEAQLEQAFISLLQEEKMTYLAGGEVRKIEYNGAAEPPTVYGHIVSEQVLLTEDLKNYLRSAYATENITENEIESIVRDLDRLPSSDLYESNKTIMKMVSDGFLLKREDRSQKDFYVQLIDYSDSDNNIYKIVNQLAIKGYEMRIPDLILYINGLPLVVFEFKTAIQENTTLHDAYVQITTRYKRDIPDLFKYNAFCVISDGANTKAGSFFAPYEFFYAWRKIEGMIKEVDGIDSMFTLIQGMFNRKRLRNIIQNFIFLPDSSKKNDKIVCRYPQYYAATKLFENIKQHQKPLGDGKGGTYFGTTGCGKSYTMLYLTRLLMRSKYFASPTIIVITDRTDLDDQLSGQFTNAKGFVGDESIISVESRSNLRELLQGRNSGGVFLTTIHKFTEDTKLLTDRTNVICISDEAHRSQTNLDQKIKVTETGVKKSFGFAKHLHDSLPNATYVGFTGTPIDATIDVFGEIVDAYTMTESVADEITVRIVYEGRAAKVLLNNQKLAEIEAYYNRCAEEGSNENQVQESKKAMSQMNAIIGDPTRLKTVAEDFVTHYETRIAEGSTVKGKAMFVCSNRLIAYELYKNILALRTDWGEVRIAADNVELSDKDKKEIKPMERIKMVMTRGKDDPEALYHLLGTKDDRKELDRQFKNEKSNFKIAIVVDMWLTGFDVPFLDTMYIDKPIQRHNLIQTISRVNRKFEGKQKGLVVDYIGIKKQMNMALALYSNADGENIEDIEQSVVVVKDQLDLLSRLFYKFDTSGYFTGTPLEQLKTLNQASEFIQLTQELEKRFMYIVKRLKSAYDICSGSGIFSEEQRDEIHFYLAVRSIIFKLTKGVAPDTAQMNNRVKQMLQDAIESDGIEEIFKLGEDGQTEVDIFSDDYMAKIDKIKLPNTKIKLLQKLLAKAIDDVKKINKITGIDFSKRLQFIVDKYNERKEDDVLQSRVLEDFTDEIIDLYYALKKEKDSFKDLGIDFEEKAFYDILRALAHKYDFNYPDDKLLILAQKVKLVVDDKAKYTDWSKRDDIKAELKVDLIILLAESGYPPVDRDEIYKEIFAQAENFKKYRS</sequence>
<evidence type="ECO:0000256" key="7">
    <source>
        <dbReference type="ARBA" id="ARBA00022801"/>
    </source>
</evidence>
<evidence type="ECO:0000256" key="1">
    <source>
        <dbReference type="ARBA" id="ARBA00000851"/>
    </source>
</evidence>
<dbReference type="CDD" id="cd22332">
    <property type="entry name" value="HsdR_N"/>
    <property type="match status" value="1"/>
</dbReference>
<keyword evidence="5 10" id="KW-0680">Restriction system</keyword>
<evidence type="ECO:0000256" key="2">
    <source>
        <dbReference type="ARBA" id="ARBA00008598"/>
    </source>
</evidence>
<evidence type="ECO:0000313" key="13">
    <source>
        <dbReference type="Proteomes" id="UP001568894"/>
    </source>
</evidence>
<dbReference type="SUPFAM" id="SSF52540">
    <property type="entry name" value="P-loop containing nucleoside triphosphate hydrolases"/>
    <property type="match status" value="2"/>
</dbReference>
<dbReference type="GO" id="GO:0009035">
    <property type="term" value="F:type I site-specific deoxyribonuclease activity"/>
    <property type="evidence" value="ECO:0007669"/>
    <property type="project" value="UniProtKB-EC"/>
</dbReference>
<dbReference type="InterPro" id="IPR007409">
    <property type="entry name" value="Restrct_endonuc_type1_HsdR_N"/>
</dbReference>
<dbReference type="Pfam" id="PF04313">
    <property type="entry name" value="HSDR_N"/>
    <property type="match status" value="1"/>
</dbReference>
<dbReference type="SMART" id="SM00487">
    <property type="entry name" value="DEXDc"/>
    <property type="match status" value="1"/>
</dbReference>
<evidence type="ECO:0000256" key="8">
    <source>
        <dbReference type="ARBA" id="ARBA00022840"/>
    </source>
</evidence>
<dbReference type="InterPro" id="IPR014001">
    <property type="entry name" value="Helicase_ATP-bd"/>
</dbReference>
<evidence type="ECO:0000256" key="5">
    <source>
        <dbReference type="ARBA" id="ARBA00022747"/>
    </source>
</evidence>
<keyword evidence="8 10" id="KW-0067">ATP-binding</keyword>
<dbReference type="Gene3D" id="3.40.50.300">
    <property type="entry name" value="P-loop containing nucleotide triphosphate hydrolases"/>
    <property type="match status" value="2"/>
</dbReference>
<dbReference type="InterPro" id="IPR055180">
    <property type="entry name" value="HsdR_RecA-like_helicase_dom_2"/>
</dbReference>
<comment type="catalytic activity">
    <reaction evidence="1 10">
        <text>Endonucleolytic cleavage of DNA to give random double-stranded fragments with terminal 5'-phosphates, ATP is simultaneously hydrolyzed.</text>
        <dbReference type="EC" id="3.1.21.3"/>
    </reaction>
</comment>
<dbReference type="PANTHER" id="PTHR30195:SF15">
    <property type="entry name" value="TYPE I RESTRICTION ENZYME HINDI ENDONUCLEASE SUBUNIT"/>
    <property type="match status" value="1"/>
</dbReference>
<comment type="function">
    <text evidence="10">Subunit R is required for both nuclease and ATPase activities, but not for modification.</text>
</comment>
<dbReference type="InterPro" id="IPR021810">
    <property type="entry name" value="T1RH-like_C"/>
</dbReference>
<dbReference type="PANTHER" id="PTHR30195">
    <property type="entry name" value="TYPE I SITE-SPECIFIC DEOXYRIBONUCLEASE PROTEIN SUBUNIT M AND R"/>
    <property type="match status" value="1"/>
</dbReference>
<dbReference type="InterPro" id="IPR051268">
    <property type="entry name" value="Type-I_R_enzyme_R_subunit"/>
</dbReference>
<dbReference type="CDD" id="cd18800">
    <property type="entry name" value="SF2_C_EcoR124I-like"/>
    <property type="match status" value="1"/>
</dbReference>
<dbReference type="NCBIfam" id="TIGR00348">
    <property type="entry name" value="hsdR"/>
    <property type="match status" value="1"/>
</dbReference>
<keyword evidence="4 10" id="KW-0547">Nucleotide-binding</keyword>
<keyword evidence="6 12" id="KW-0255">Endonuclease</keyword>
<dbReference type="RefSeq" id="WP_371569748.1">
    <property type="nucleotide sequence ID" value="NZ_JASMRN010000006.1"/>
</dbReference>
<feature type="domain" description="Helicase ATP-binding" evidence="11">
    <location>
        <begin position="293"/>
        <end position="474"/>
    </location>
</feature>
<evidence type="ECO:0000313" key="12">
    <source>
        <dbReference type="EMBL" id="MEZ7515345.1"/>
    </source>
</evidence>
<comment type="caution">
    <text evidence="12">The sequence shown here is derived from an EMBL/GenBank/DDBJ whole genome shotgun (WGS) entry which is preliminary data.</text>
</comment>
<evidence type="ECO:0000256" key="9">
    <source>
        <dbReference type="ARBA" id="ARBA00023125"/>
    </source>
</evidence>
<dbReference type="Pfam" id="PF22679">
    <property type="entry name" value="T1R_D3-like"/>
    <property type="match status" value="1"/>
</dbReference>
<dbReference type="Gene3D" id="3.90.1570.50">
    <property type="match status" value="1"/>
</dbReference>
<name>A0ABV4KF75_9FLAO</name>
<reference evidence="12 13" key="1">
    <citation type="submission" date="2023-05" db="EMBL/GenBank/DDBJ databases">
        <title>Adaptations of aquatic viruses from atmosphere-close ecosystems of the Central Arctic Ocean.</title>
        <authorList>
            <person name="Rahlff J."/>
            <person name="Holmfeldt K."/>
        </authorList>
    </citation>
    <scope>NUCLEOTIDE SEQUENCE [LARGE SCALE GENOMIC DNA]</scope>
    <source>
        <strain evidence="12 13">Arc14</strain>
    </source>
</reference>
<dbReference type="Proteomes" id="UP001568894">
    <property type="component" value="Unassembled WGS sequence"/>
</dbReference>
<organism evidence="12 13">
    <name type="scientific">Flavobacterium frigidarium</name>
    <dbReference type="NCBI Taxonomy" id="99286"/>
    <lineage>
        <taxon>Bacteria</taxon>
        <taxon>Pseudomonadati</taxon>
        <taxon>Bacteroidota</taxon>
        <taxon>Flavobacteriia</taxon>
        <taxon>Flavobacteriales</taxon>
        <taxon>Flavobacteriaceae</taxon>
        <taxon>Flavobacterium</taxon>
    </lineage>
</organism>
<dbReference type="InterPro" id="IPR040980">
    <property type="entry name" value="SWI2_SNF2"/>
</dbReference>
<keyword evidence="13" id="KW-1185">Reference proteome</keyword>
<comment type="similarity">
    <text evidence="2 10">Belongs to the HsdR family.</text>
</comment>
<protein>
    <recommendedName>
        <fullName evidence="10">Type I restriction enzyme endonuclease subunit</fullName>
        <shortName evidence="10">R protein</shortName>
        <ecNumber evidence="10">3.1.21.3</ecNumber>
    </recommendedName>
</protein>
<dbReference type="PROSITE" id="PS51192">
    <property type="entry name" value="HELICASE_ATP_BIND_1"/>
    <property type="match status" value="1"/>
</dbReference>
<comment type="subunit">
    <text evidence="10">The type I restriction/modification system is composed of three polypeptides R, M and S.</text>
</comment>
<gene>
    <name evidence="12" type="ORF">QO192_08625</name>
</gene>
<evidence type="ECO:0000256" key="4">
    <source>
        <dbReference type="ARBA" id="ARBA00022741"/>
    </source>
</evidence>
<keyword evidence="7 10" id="KW-0378">Hydrolase</keyword>
<proteinExistence type="inferred from homology"/>
<evidence type="ECO:0000256" key="3">
    <source>
        <dbReference type="ARBA" id="ARBA00022722"/>
    </source>
</evidence>
<dbReference type="InterPro" id="IPR004473">
    <property type="entry name" value="Restrct_endonuc_typeI_HsdR"/>
</dbReference>
<dbReference type="EMBL" id="JASMRN010000006">
    <property type="protein sequence ID" value="MEZ7515345.1"/>
    <property type="molecule type" value="Genomic_DNA"/>
</dbReference>
<evidence type="ECO:0000256" key="10">
    <source>
        <dbReference type="RuleBase" id="RU364115"/>
    </source>
</evidence>
<dbReference type="InterPro" id="IPR027417">
    <property type="entry name" value="P-loop_NTPase"/>
</dbReference>
<dbReference type="EC" id="3.1.21.3" evidence="10"/>
<evidence type="ECO:0000259" key="11">
    <source>
        <dbReference type="PROSITE" id="PS51192"/>
    </source>
</evidence>
<dbReference type="Pfam" id="PF11867">
    <property type="entry name" value="T1RH-like_C"/>
    <property type="match status" value="1"/>
</dbReference>